<evidence type="ECO:0000259" key="4">
    <source>
        <dbReference type="Pfam" id="PF07675"/>
    </source>
</evidence>
<reference evidence="5" key="1">
    <citation type="submission" date="2020-08" db="EMBL/GenBank/DDBJ databases">
        <authorList>
            <person name="Cejkova D."/>
            <person name="Kubasova T."/>
            <person name="Jahodarova E."/>
            <person name="Rychlik I."/>
        </authorList>
    </citation>
    <scope>NUCLEOTIDE SEQUENCE</scope>
    <source>
        <strain evidence="5">An824</strain>
    </source>
</reference>
<accession>A0A938WTX7</accession>
<feature type="chain" id="PRO_5037052271" evidence="2">
    <location>
        <begin position="22"/>
        <end position="1124"/>
    </location>
</feature>
<comment type="caution">
    <text evidence="5">The sequence shown here is derived from an EMBL/GenBank/DDBJ whole genome shotgun (WGS) entry which is preliminary data.</text>
</comment>
<dbReference type="PANTHER" id="PTHR41775:SF1">
    <property type="entry name" value="PEPTIDASE M6-LIKE DOMAIN-CONTAINING PROTEIN"/>
    <property type="match status" value="1"/>
</dbReference>
<dbReference type="NCBIfam" id="NF038128">
    <property type="entry name" value="choice_anch_J"/>
    <property type="match status" value="1"/>
</dbReference>
<keyword evidence="6" id="KW-1185">Reference proteome</keyword>
<dbReference type="Gene3D" id="3.40.390.10">
    <property type="entry name" value="Collagenase (Catalytic Domain)"/>
    <property type="match status" value="1"/>
</dbReference>
<dbReference type="InterPro" id="IPR011628">
    <property type="entry name" value="Cleaved_adhesin"/>
</dbReference>
<keyword evidence="2" id="KW-0732">Signal</keyword>
<evidence type="ECO:0000313" key="5">
    <source>
        <dbReference type="EMBL" id="MBM6674069.1"/>
    </source>
</evidence>
<protein>
    <submittedName>
        <fullName evidence="5">M6 family metalloprotease domain-containing protein</fullName>
    </submittedName>
</protein>
<organism evidence="5 6">
    <name type="scientific">Marseilla massiliensis</name>
    <dbReference type="NCBI Taxonomy" id="1841864"/>
    <lineage>
        <taxon>Bacteria</taxon>
        <taxon>Pseudomonadati</taxon>
        <taxon>Bacteroidota</taxon>
        <taxon>Bacteroidia</taxon>
        <taxon>Bacteroidales</taxon>
        <taxon>Prevotellaceae</taxon>
        <taxon>Marseilla</taxon>
    </lineage>
</organism>
<dbReference type="PANTHER" id="PTHR41775">
    <property type="entry name" value="SECRETED PROTEIN-RELATED"/>
    <property type="match status" value="1"/>
</dbReference>
<feature type="signal peptide" evidence="2">
    <location>
        <begin position="1"/>
        <end position="21"/>
    </location>
</feature>
<evidence type="ECO:0000313" key="6">
    <source>
        <dbReference type="Proteomes" id="UP000706891"/>
    </source>
</evidence>
<dbReference type="InterPro" id="IPR024079">
    <property type="entry name" value="MetalloPept_cat_dom_sf"/>
</dbReference>
<feature type="compositionally biased region" description="Polar residues" evidence="1">
    <location>
        <begin position="510"/>
        <end position="531"/>
    </location>
</feature>
<evidence type="ECO:0000259" key="3">
    <source>
        <dbReference type="Pfam" id="PF05547"/>
    </source>
</evidence>
<evidence type="ECO:0000256" key="1">
    <source>
        <dbReference type="SAM" id="MobiDB-lite"/>
    </source>
</evidence>
<dbReference type="Pfam" id="PF07675">
    <property type="entry name" value="Cleaved_Adhesin"/>
    <property type="match status" value="1"/>
</dbReference>
<reference evidence="5" key="2">
    <citation type="journal article" date="2021" name="Sci. Rep.">
        <title>The distribution of antibiotic resistance genes in chicken gut microbiota commensals.</title>
        <authorList>
            <person name="Juricova H."/>
            <person name="Matiasovicova J."/>
            <person name="Kubasova T."/>
            <person name="Cejkova D."/>
            <person name="Rychlik I."/>
        </authorList>
    </citation>
    <scope>NUCLEOTIDE SEQUENCE</scope>
    <source>
        <strain evidence="5">An824</strain>
    </source>
</reference>
<proteinExistence type="predicted"/>
<dbReference type="AlphaFoldDB" id="A0A938WTX7"/>
<dbReference type="RefSeq" id="WP_205105111.1">
    <property type="nucleotide sequence ID" value="NZ_JACJJG010000051.1"/>
</dbReference>
<dbReference type="SUPFAM" id="SSF49265">
    <property type="entry name" value="Fibronectin type III"/>
    <property type="match status" value="1"/>
</dbReference>
<keyword evidence="5" id="KW-0645">Protease</keyword>
<sequence>MKIFKQLLVGLGLLLCVPQDAEAIKAYPRPVTITQPDGTKITVRIHGDESFHYTTTIDGFMLERDKTGFFRYVNYDFNTGVKTLSAQRARNVGERTAEEKTFVANLKAAQLITADMKTRRTPMLKKHGRAVRPWLKKQQMMKANAANAAAANNVDGESQYLVILVNFADCAFQYKNEDFETWLNEPGYSTNGGTGSVKDYWRDNSMGQFVPNFTVVGPYTLSQNQLYYAGNAEDTGEDANPRAMIKEACQLAKGANPGLDFSRYDNDGDGFVDNCYVIYAGYSEASTANGDDMWPHSWTMGDDVFEIDGVKIDEYSCSAELVGMPGAPEEPTMDGIGTFTHEFGHILGLKDMYDTDDYTNGYGVDPGAYSLYASGSYNNDSRTPPCLMAFERFQMGWIDTNTELTELKNAEDVTLDNVATNKARYINAQPDREPGTGYEWFVFENRQKTGWDSYIPAHGLLIYHYDYTQEMVDEYWSVNGPNNNANHRCMYIKAADGVDDENSRAGDTYPGTSASTEFTDTSTPNSLNWNNEPVNVPITNITEQDGIIRFQVSGGTSVWDFVKTNVPTDIRDVSATFTAEMTGNTADVTETGFCWSLDETPTVEGEHKTAAMADGKFSAAVDNLQPGSNYNVRAYARMSDGTVNYGSAILFTTECATASAPFIDNFLSWTNGQPDCWQIVDRNGDGTTWILDESTGGLVYQFNYWNNADDWLISKRRIHVPENGVLFFSRGVAETTTVEDLEIYVSTKTSDIDDFYLYERLSFADYFGEQHIEEVDLSRLAGQDIYIAFRCCSEKLQTNLWIWNVAVTEKLPAPTITTFDQTAPDQLFVEWTPVEKAKNYYLYFGKETDEPNEVLVFAPMDFFEKTEGDVQLSTGSMLFTGDATVELKEFPEGITDLKFMLTTSGPTGTSTLLVEGTKDGTTWTSVGQRLTLSEYDNEGQECDWLAYVQDQGFKKLRFRFTHGGRNGRVKYLTLGYTDGKIVEDLSAGGAWDEETGILHTSMVINAITPGEFNNGRYVVWVASGDGSFFYDQSENAYYEYSGSTSITDVIGESGISVTAGEGYLGIDGLKPGYRITCASPSGALLYSGEADGQHADIRLDGQRGIVIINIEGDGQTYRTKVIVR</sequence>
<dbReference type="GO" id="GO:0006508">
    <property type="term" value="P:proteolysis"/>
    <property type="evidence" value="ECO:0007669"/>
    <property type="project" value="InterPro"/>
</dbReference>
<feature type="domain" description="Cleaved adhesin" evidence="4">
    <location>
        <begin position="668"/>
        <end position="759"/>
    </location>
</feature>
<dbReference type="InterPro" id="IPR008757">
    <property type="entry name" value="Peptidase_M6-like_domain"/>
</dbReference>
<dbReference type="Gene3D" id="2.60.120.200">
    <property type="match status" value="1"/>
</dbReference>
<dbReference type="Proteomes" id="UP000706891">
    <property type="component" value="Unassembled WGS sequence"/>
</dbReference>
<dbReference type="EMBL" id="JACJJG010000051">
    <property type="protein sequence ID" value="MBM6674069.1"/>
    <property type="molecule type" value="Genomic_DNA"/>
</dbReference>
<feature type="region of interest" description="Disordered" evidence="1">
    <location>
        <begin position="500"/>
        <end position="531"/>
    </location>
</feature>
<feature type="domain" description="Peptidase M6-like" evidence="3">
    <location>
        <begin position="173"/>
        <end position="382"/>
    </location>
</feature>
<name>A0A938WTX7_9BACT</name>
<keyword evidence="5" id="KW-0378">Hydrolase</keyword>
<dbReference type="InterPro" id="IPR036116">
    <property type="entry name" value="FN3_sf"/>
</dbReference>
<keyword evidence="5" id="KW-0482">Metalloprotease</keyword>
<dbReference type="Pfam" id="PF05547">
    <property type="entry name" value="Peptidase_M6"/>
    <property type="match status" value="1"/>
</dbReference>
<gene>
    <name evidence="5" type="ORF">H6A34_09295</name>
</gene>
<dbReference type="GO" id="GO:0008237">
    <property type="term" value="F:metallopeptidase activity"/>
    <property type="evidence" value="ECO:0007669"/>
    <property type="project" value="UniProtKB-KW"/>
</dbReference>
<dbReference type="NCBIfam" id="TIGR03296">
    <property type="entry name" value="M6dom_TIGR03296"/>
    <property type="match status" value="1"/>
</dbReference>
<dbReference type="SUPFAM" id="SSF55486">
    <property type="entry name" value="Metalloproteases ('zincins'), catalytic domain"/>
    <property type="match status" value="1"/>
</dbReference>
<evidence type="ECO:0000256" key="2">
    <source>
        <dbReference type="SAM" id="SignalP"/>
    </source>
</evidence>